<feature type="compositionally biased region" description="Pro residues" evidence="1">
    <location>
        <begin position="52"/>
        <end position="67"/>
    </location>
</feature>
<accession>A0A7R8X058</accession>
<proteinExistence type="predicted"/>
<feature type="non-terminal residue" evidence="2">
    <location>
        <position position="1"/>
    </location>
</feature>
<evidence type="ECO:0000256" key="1">
    <source>
        <dbReference type="SAM" id="MobiDB-lite"/>
    </source>
</evidence>
<evidence type="ECO:0000313" key="2">
    <source>
        <dbReference type="EMBL" id="CAD7238170.1"/>
    </source>
</evidence>
<protein>
    <submittedName>
        <fullName evidence="2">Uncharacterized protein</fullName>
    </submittedName>
</protein>
<name>A0A7R8X058_9CRUS</name>
<reference evidence="2" key="1">
    <citation type="submission" date="2020-11" db="EMBL/GenBank/DDBJ databases">
        <authorList>
            <person name="Tran Van P."/>
        </authorList>
    </citation>
    <scope>NUCLEOTIDE SEQUENCE</scope>
</reference>
<feature type="compositionally biased region" description="Low complexity" evidence="1">
    <location>
        <begin position="27"/>
        <end position="51"/>
    </location>
</feature>
<dbReference type="AlphaFoldDB" id="A0A7R8X058"/>
<feature type="region of interest" description="Disordered" evidence="1">
    <location>
        <begin position="24"/>
        <end position="76"/>
    </location>
</feature>
<sequence length="108" mass="11554">PVRAENRPLLPVRTLSAPPHCLGCILSSPRTGPSSASTGTTSMGAVTTSTPIPSPSTPGSRMPPPGSRPQDWHAPTYQLCRRKRKRSLSLAILLIRSDKDTAIGRNQM</sequence>
<organism evidence="2">
    <name type="scientific">Cyprideis torosa</name>
    <dbReference type="NCBI Taxonomy" id="163714"/>
    <lineage>
        <taxon>Eukaryota</taxon>
        <taxon>Metazoa</taxon>
        <taxon>Ecdysozoa</taxon>
        <taxon>Arthropoda</taxon>
        <taxon>Crustacea</taxon>
        <taxon>Oligostraca</taxon>
        <taxon>Ostracoda</taxon>
        <taxon>Podocopa</taxon>
        <taxon>Podocopida</taxon>
        <taxon>Cytherocopina</taxon>
        <taxon>Cytheroidea</taxon>
        <taxon>Cytherideidae</taxon>
        <taxon>Cyprideis</taxon>
    </lineage>
</organism>
<gene>
    <name evidence="2" type="ORF">CTOB1V02_LOCUS15985</name>
</gene>
<dbReference type="EMBL" id="OB697349">
    <property type="protein sequence ID" value="CAD7238170.1"/>
    <property type="molecule type" value="Genomic_DNA"/>
</dbReference>